<evidence type="ECO:0000256" key="3">
    <source>
        <dbReference type="PROSITE-ProRule" id="PRU00176"/>
    </source>
</evidence>
<dbReference type="Proteomes" id="UP000494206">
    <property type="component" value="Unassembled WGS sequence"/>
</dbReference>
<sequence length="293" mass="34070">MVRRLFVTGLSPFTTIETFREYFEQFGQLYECILPPVPRYEIFDFAPDDEQIETRSAIKYVPIDENREIDDDFDAERFNPEIHANFDDYMKKIGENEGFVRKKRKTSAGYGFVTFVDRESYEKCVGQHGGHEIDGVECSVEHARVEDDQFAADVVSKRLFVSFFPLDRLTEQELRQTFGGFGKITDVEFVSDQEGPLHFCIITYTSSEAVDNCLKKTFYVRNVRLFVRRAILREQLKIAEQKIRENAKIAASAPRSAQFIQIPRQPIRVNRNMPDPSTLQDPNSAYGYGHRQW</sequence>
<keyword evidence="7" id="KW-1185">Reference proteome</keyword>
<dbReference type="OrthoDB" id="5775724at2759"/>
<feature type="domain" description="RRM" evidence="5">
    <location>
        <begin position="157"/>
        <end position="243"/>
    </location>
</feature>
<evidence type="ECO:0000313" key="6">
    <source>
        <dbReference type="EMBL" id="CAB3401665.1"/>
    </source>
</evidence>
<comment type="caution">
    <text evidence="6">The sequence shown here is derived from an EMBL/GenBank/DDBJ whole genome shotgun (WGS) entry which is preliminary data.</text>
</comment>
<protein>
    <recommendedName>
        <fullName evidence="5">RRM domain-containing protein</fullName>
    </recommendedName>
</protein>
<dbReference type="AlphaFoldDB" id="A0A8S1EHR0"/>
<dbReference type="GO" id="GO:0003723">
    <property type="term" value="F:RNA binding"/>
    <property type="evidence" value="ECO:0007669"/>
    <property type="project" value="UniProtKB-UniRule"/>
</dbReference>
<keyword evidence="3" id="KW-0694">RNA-binding</keyword>
<comment type="subcellular location">
    <subcellularLocation>
        <location evidence="1">Nucleus</location>
    </subcellularLocation>
</comment>
<dbReference type="PROSITE" id="PS50102">
    <property type="entry name" value="RRM"/>
    <property type="match status" value="2"/>
</dbReference>
<dbReference type="SUPFAM" id="SSF54928">
    <property type="entry name" value="RNA-binding domain, RBD"/>
    <property type="match status" value="2"/>
</dbReference>
<dbReference type="PANTHER" id="PTHR48033:SF10">
    <property type="entry name" value="RNA-BINDING PROTEIN SQUID"/>
    <property type="match status" value="1"/>
</dbReference>
<organism evidence="6 7">
    <name type="scientific">Caenorhabditis bovis</name>
    <dbReference type="NCBI Taxonomy" id="2654633"/>
    <lineage>
        <taxon>Eukaryota</taxon>
        <taxon>Metazoa</taxon>
        <taxon>Ecdysozoa</taxon>
        <taxon>Nematoda</taxon>
        <taxon>Chromadorea</taxon>
        <taxon>Rhabditida</taxon>
        <taxon>Rhabditina</taxon>
        <taxon>Rhabditomorpha</taxon>
        <taxon>Rhabditoidea</taxon>
        <taxon>Rhabditidae</taxon>
        <taxon>Peloderinae</taxon>
        <taxon>Caenorhabditis</taxon>
    </lineage>
</organism>
<dbReference type="GO" id="GO:0000785">
    <property type="term" value="C:chromatin"/>
    <property type="evidence" value="ECO:0007669"/>
    <property type="project" value="TreeGrafter"/>
</dbReference>
<dbReference type="Gene3D" id="3.30.70.330">
    <property type="match status" value="3"/>
</dbReference>
<evidence type="ECO:0000256" key="4">
    <source>
        <dbReference type="SAM" id="MobiDB-lite"/>
    </source>
</evidence>
<proteinExistence type="predicted"/>
<evidence type="ECO:0000256" key="2">
    <source>
        <dbReference type="ARBA" id="ARBA00023242"/>
    </source>
</evidence>
<keyword evidence="2" id="KW-0539">Nucleus</keyword>
<evidence type="ECO:0000256" key="1">
    <source>
        <dbReference type="ARBA" id="ARBA00004123"/>
    </source>
</evidence>
<dbReference type="GO" id="GO:0010468">
    <property type="term" value="P:regulation of gene expression"/>
    <property type="evidence" value="ECO:0007669"/>
    <property type="project" value="TreeGrafter"/>
</dbReference>
<dbReference type="InterPro" id="IPR035979">
    <property type="entry name" value="RBD_domain_sf"/>
</dbReference>
<dbReference type="CDD" id="cd00590">
    <property type="entry name" value="RRM_SF"/>
    <property type="match status" value="1"/>
</dbReference>
<dbReference type="EMBL" id="CADEPM010000003">
    <property type="protein sequence ID" value="CAB3401665.1"/>
    <property type="molecule type" value="Genomic_DNA"/>
</dbReference>
<feature type="region of interest" description="Disordered" evidence="4">
    <location>
        <begin position="270"/>
        <end position="293"/>
    </location>
</feature>
<accession>A0A8S1EHR0</accession>
<evidence type="ECO:0000313" key="7">
    <source>
        <dbReference type="Proteomes" id="UP000494206"/>
    </source>
</evidence>
<feature type="domain" description="RRM" evidence="5">
    <location>
        <begin position="3"/>
        <end position="145"/>
    </location>
</feature>
<reference evidence="6 7" key="1">
    <citation type="submission" date="2020-04" db="EMBL/GenBank/DDBJ databases">
        <authorList>
            <person name="Laetsch R D."/>
            <person name="Stevens L."/>
            <person name="Kumar S."/>
            <person name="Blaxter L. M."/>
        </authorList>
    </citation>
    <scope>NUCLEOTIDE SEQUENCE [LARGE SCALE GENOMIC DNA]</scope>
</reference>
<dbReference type="GO" id="GO:0005654">
    <property type="term" value="C:nucleoplasm"/>
    <property type="evidence" value="ECO:0007669"/>
    <property type="project" value="TreeGrafter"/>
</dbReference>
<evidence type="ECO:0000259" key="5">
    <source>
        <dbReference type="PROSITE" id="PS50102"/>
    </source>
</evidence>
<name>A0A8S1EHR0_9PELO</name>
<dbReference type="SMART" id="SM00360">
    <property type="entry name" value="RRM"/>
    <property type="match status" value="2"/>
</dbReference>
<dbReference type="Pfam" id="PF00076">
    <property type="entry name" value="RRM_1"/>
    <property type="match status" value="2"/>
</dbReference>
<dbReference type="PANTHER" id="PTHR48033">
    <property type="entry name" value="RNA-BINDING (RRM/RBD/RNP MOTIFS) FAMILY PROTEIN"/>
    <property type="match status" value="1"/>
</dbReference>
<dbReference type="InterPro" id="IPR012677">
    <property type="entry name" value="Nucleotide-bd_a/b_plait_sf"/>
</dbReference>
<dbReference type="InterPro" id="IPR000504">
    <property type="entry name" value="RRM_dom"/>
</dbReference>
<gene>
    <name evidence="6" type="ORF">CBOVIS_LOCUS4382</name>
</gene>